<name>A0A8H4LPF0_9HYPO</name>
<reference evidence="2 3" key="1">
    <citation type="submission" date="2020-01" db="EMBL/GenBank/DDBJ databases">
        <title>Identification and distribution of gene clusters putatively required for synthesis of sphingolipid metabolism inhibitors in phylogenetically diverse species of the filamentous fungus Fusarium.</title>
        <authorList>
            <person name="Kim H.-S."/>
            <person name="Busman M."/>
            <person name="Brown D.W."/>
            <person name="Divon H."/>
            <person name="Uhlig S."/>
            <person name="Proctor R.H."/>
        </authorList>
    </citation>
    <scope>NUCLEOTIDE SEQUENCE [LARGE SCALE GENOMIC DNA]</scope>
    <source>
        <strain evidence="2 3">NRRL 20459</strain>
    </source>
</reference>
<evidence type="ECO:0000256" key="1">
    <source>
        <dbReference type="SAM" id="MobiDB-lite"/>
    </source>
</evidence>
<dbReference type="Proteomes" id="UP000554235">
    <property type="component" value="Unassembled WGS sequence"/>
</dbReference>
<organism evidence="2 3">
    <name type="scientific">Fusarium albosuccineum</name>
    <dbReference type="NCBI Taxonomy" id="1237068"/>
    <lineage>
        <taxon>Eukaryota</taxon>
        <taxon>Fungi</taxon>
        <taxon>Dikarya</taxon>
        <taxon>Ascomycota</taxon>
        <taxon>Pezizomycotina</taxon>
        <taxon>Sordariomycetes</taxon>
        <taxon>Hypocreomycetidae</taxon>
        <taxon>Hypocreales</taxon>
        <taxon>Nectriaceae</taxon>
        <taxon>Fusarium</taxon>
        <taxon>Fusarium decemcellulare species complex</taxon>
    </lineage>
</organism>
<feature type="region of interest" description="Disordered" evidence="1">
    <location>
        <begin position="53"/>
        <end position="157"/>
    </location>
</feature>
<accession>A0A8H4LPF0</accession>
<protein>
    <submittedName>
        <fullName evidence="2">Uncharacterized protein</fullName>
    </submittedName>
</protein>
<dbReference type="AlphaFoldDB" id="A0A8H4LPF0"/>
<sequence length="157" mass="17238">MDDFMHSFPQTRRQAPQKPAYGRCTAGFLLLVEDSSFHPARFAVRSSSLPWGKAWDGTGTRLLDPQERERREGVSAEHTAHTERTGGWTPTSSELTQTCTHTRPLRPGRKRSTTIAAAQRPLTGREAWPGSGPMDGVSAESPRGGPKEATSAWPGRQ</sequence>
<keyword evidence="3" id="KW-1185">Reference proteome</keyword>
<proteinExistence type="predicted"/>
<evidence type="ECO:0000313" key="3">
    <source>
        <dbReference type="Proteomes" id="UP000554235"/>
    </source>
</evidence>
<evidence type="ECO:0000313" key="2">
    <source>
        <dbReference type="EMBL" id="KAF4472461.1"/>
    </source>
</evidence>
<feature type="compositionally biased region" description="Basic residues" evidence="1">
    <location>
        <begin position="103"/>
        <end position="112"/>
    </location>
</feature>
<feature type="compositionally biased region" description="Basic and acidic residues" evidence="1">
    <location>
        <begin position="64"/>
        <end position="84"/>
    </location>
</feature>
<comment type="caution">
    <text evidence="2">The sequence shown here is derived from an EMBL/GenBank/DDBJ whole genome shotgun (WGS) entry which is preliminary data.</text>
</comment>
<gene>
    <name evidence="2" type="ORF">FALBO_649</name>
</gene>
<dbReference type="EMBL" id="JAADYS010000072">
    <property type="protein sequence ID" value="KAF4472461.1"/>
    <property type="molecule type" value="Genomic_DNA"/>
</dbReference>
<feature type="compositionally biased region" description="Polar residues" evidence="1">
    <location>
        <begin position="88"/>
        <end position="101"/>
    </location>
</feature>